<protein>
    <submittedName>
        <fullName evidence="1">Uncharacterized protein</fullName>
    </submittedName>
</protein>
<dbReference type="AlphaFoldDB" id="A0A2N5S076"/>
<dbReference type="EMBL" id="PGCI01000286">
    <property type="protein sequence ID" value="PLW30798.1"/>
    <property type="molecule type" value="Genomic_DNA"/>
</dbReference>
<comment type="caution">
    <text evidence="1">The sequence shown here is derived from an EMBL/GenBank/DDBJ whole genome shotgun (WGS) entry which is preliminary data.</text>
</comment>
<reference evidence="4 5" key="1">
    <citation type="submission" date="2017-11" db="EMBL/GenBank/DDBJ databases">
        <title>De novo assembly and phasing of dikaryotic genomes from two isolates of Puccinia coronata f. sp. avenae, the causal agent of oat crown rust.</title>
        <authorList>
            <person name="Miller M.E."/>
            <person name="Zhang Y."/>
            <person name="Omidvar V."/>
            <person name="Sperschneider J."/>
            <person name="Schwessinger B."/>
            <person name="Raley C."/>
            <person name="Palmer J.M."/>
            <person name="Garnica D."/>
            <person name="Upadhyaya N."/>
            <person name="Rathjen J."/>
            <person name="Taylor J.M."/>
            <person name="Park R.F."/>
            <person name="Dodds P.N."/>
            <person name="Hirsch C.D."/>
            <person name="Kianian S.F."/>
            <person name="Figueroa M."/>
        </authorList>
    </citation>
    <scope>NUCLEOTIDE SEQUENCE [LARGE SCALE GENOMIC DNA]</scope>
    <source>
        <strain evidence="3">12NC29</strain>
        <strain evidence="1">12SD80</strain>
    </source>
</reference>
<evidence type="ECO:0000313" key="2">
    <source>
        <dbReference type="EMBL" id="PLW30798.1"/>
    </source>
</evidence>
<accession>A0A2N5S076</accession>
<evidence type="ECO:0000313" key="5">
    <source>
        <dbReference type="Proteomes" id="UP000235392"/>
    </source>
</evidence>
<dbReference type="EMBL" id="PGCJ01000348">
    <property type="protein sequence ID" value="PLW31447.1"/>
    <property type="molecule type" value="Genomic_DNA"/>
</dbReference>
<dbReference type="EMBL" id="PGCI01001202">
    <property type="protein sequence ID" value="PLW06614.1"/>
    <property type="molecule type" value="Genomic_DNA"/>
</dbReference>
<dbReference type="Proteomes" id="UP000235392">
    <property type="component" value="Unassembled WGS sequence"/>
</dbReference>
<name>A0A2N5S076_9BASI</name>
<keyword evidence="4" id="KW-1185">Reference proteome</keyword>
<evidence type="ECO:0000313" key="1">
    <source>
        <dbReference type="EMBL" id="PLW06614.1"/>
    </source>
</evidence>
<organism evidence="1 5">
    <name type="scientific">Puccinia coronata f. sp. avenae</name>
    <dbReference type="NCBI Taxonomy" id="200324"/>
    <lineage>
        <taxon>Eukaryota</taxon>
        <taxon>Fungi</taxon>
        <taxon>Dikarya</taxon>
        <taxon>Basidiomycota</taxon>
        <taxon>Pucciniomycotina</taxon>
        <taxon>Pucciniomycetes</taxon>
        <taxon>Pucciniales</taxon>
        <taxon>Pucciniaceae</taxon>
        <taxon>Puccinia</taxon>
    </lineage>
</organism>
<evidence type="ECO:0000313" key="4">
    <source>
        <dbReference type="Proteomes" id="UP000235388"/>
    </source>
</evidence>
<gene>
    <name evidence="3" type="ORF">PCANC_17567</name>
    <name evidence="2" type="ORF">PCASD_13392</name>
    <name evidence="1" type="ORF">PCASD_20044</name>
</gene>
<sequence length="80" mass="9300">MIELKTILTLLSRRVLRLTILIATWFFCRQTYVDISPFNIRDEYTLSTILGCLCKKRSSLSGLRCTTSYLISKAIHNTHF</sequence>
<proteinExistence type="predicted"/>
<evidence type="ECO:0000313" key="3">
    <source>
        <dbReference type="EMBL" id="PLW31447.1"/>
    </source>
</evidence>
<dbReference type="Proteomes" id="UP000235388">
    <property type="component" value="Unassembled WGS sequence"/>
</dbReference>